<evidence type="ECO:0000313" key="3">
    <source>
        <dbReference type="EMBL" id="MDK2562092.1"/>
    </source>
</evidence>
<comment type="caution">
    <text evidence="3">The sequence shown here is derived from an EMBL/GenBank/DDBJ whole genome shotgun (WGS) entry which is preliminary data.</text>
</comment>
<evidence type="ECO:0000256" key="1">
    <source>
        <dbReference type="PROSITE-ProRule" id="PRU10141"/>
    </source>
</evidence>
<keyword evidence="3" id="KW-0418">Kinase</keyword>
<dbReference type="PANTHER" id="PTHR44167:SF24">
    <property type="entry name" value="SERINE_THREONINE-PROTEIN KINASE CHK2"/>
    <property type="match status" value="1"/>
</dbReference>
<dbReference type="RefSeq" id="WP_284131079.1">
    <property type="nucleotide sequence ID" value="NZ_JASKYM010000001.1"/>
</dbReference>
<reference evidence="3 4" key="1">
    <citation type="submission" date="2023-05" db="EMBL/GenBank/DDBJ databases">
        <title>Rombocin, a short stable natural nisin variant, displays selective antimicrobial activity against Listeria monocytogenes and employs dual mode of action to kill target bacterial strains.</title>
        <authorList>
            <person name="Wambui J."/>
            <person name="Stephan R."/>
            <person name="Kuipers O.P."/>
        </authorList>
    </citation>
    <scope>NUCLEOTIDE SEQUENCE [LARGE SCALE GENOMIC DNA]</scope>
    <source>
        <strain evidence="3 4">RC002</strain>
    </source>
</reference>
<dbReference type="Gene3D" id="1.10.510.10">
    <property type="entry name" value="Transferase(Phosphotransferase) domain 1"/>
    <property type="match status" value="1"/>
</dbReference>
<accession>A0ABT7E5D1</accession>
<keyword evidence="1" id="KW-0067">ATP-binding</keyword>
<dbReference type="PROSITE" id="PS00107">
    <property type="entry name" value="PROTEIN_KINASE_ATP"/>
    <property type="match status" value="1"/>
</dbReference>
<keyword evidence="3" id="KW-0808">Transferase</keyword>
<evidence type="ECO:0000313" key="4">
    <source>
        <dbReference type="Proteomes" id="UP001301012"/>
    </source>
</evidence>
<dbReference type="Pfam" id="PF00069">
    <property type="entry name" value="Pkinase"/>
    <property type="match status" value="1"/>
</dbReference>
<dbReference type="Proteomes" id="UP001301012">
    <property type="component" value="Unassembled WGS sequence"/>
</dbReference>
<dbReference type="SUPFAM" id="SSF56112">
    <property type="entry name" value="Protein kinase-like (PK-like)"/>
    <property type="match status" value="1"/>
</dbReference>
<dbReference type="EMBL" id="JASKYM010000001">
    <property type="protein sequence ID" value="MDK2562092.1"/>
    <property type="molecule type" value="Genomic_DNA"/>
</dbReference>
<keyword evidence="1" id="KW-0547">Nucleotide-binding</keyword>
<keyword evidence="4" id="KW-1185">Reference proteome</keyword>
<feature type="domain" description="Protein kinase" evidence="2">
    <location>
        <begin position="14"/>
        <end position="240"/>
    </location>
</feature>
<dbReference type="GO" id="GO:0016301">
    <property type="term" value="F:kinase activity"/>
    <property type="evidence" value="ECO:0007669"/>
    <property type="project" value="UniProtKB-KW"/>
</dbReference>
<sequence>MDKHYRPGEKINEYTIIKIIGEGRYGIVYLAQDTDFNKVVIKQLKEDMLKKYPEKVFYEENILKNLNNPQFPKLLSTFKNNNIQGYILEYIQGNNFEDLIVRYEYEFTREEIYMIASQLISIIRILHKNNIVHRDIRMPNVIVKKNKELVLIDFGLARYIDNKTHSKEMDYWYLSDFLIHLYYTSYYPDSNLDIDEKPWFEELDLNKYERTFLKKLMGIDGKYNSIEEIENDLKIISNLI</sequence>
<dbReference type="InterPro" id="IPR017441">
    <property type="entry name" value="Protein_kinase_ATP_BS"/>
</dbReference>
<protein>
    <submittedName>
        <fullName evidence="3">Protein kinase</fullName>
    </submittedName>
</protein>
<dbReference type="InterPro" id="IPR000719">
    <property type="entry name" value="Prot_kinase_dom"/>
</dbReference>
<dbReference type="Gene3D" id="3.30.200.20">
    <property type="entry name" value="Phosphorylase Kinase, domain 1"/>
    <property type="match status" value="1"/>
</dbReference>
<feature type="binding site" evidence="1">
    <location>
        <position position="42"/>
    </location>
    <ligand>
        <name>ATP</name>
        <dbReference type="ChEBI" id="CHEBI:30616"/>
    </ligand>
</feature>
<proteinExistence type="predicted"/>
<dbReference type="PROSITE" id="PS50011">
    <property type="entry name" value="PROTEIN_KINASE_DOM"/>
    <property type="match status" value="1"/>
</dbReference>
<name>A0ABT7E5D1_9FIRM</name>
<dbReference type="PANTHER" id="PTHR44167">
    <property type="entry name" value="OVARIAN-SPECIFIC SERINE/THREONINE-PROTEIN KINASE LOK-RELATED"/>
    <property type="match status" value="1"/>
</dbReference>
<dbReference type="CDD" id="cd00180">
    <property type="entry name" value="PKc"/>
    <property type="match status" value="1"/>
</dbReference>
<dbReference type="InterPro" id="IPR020635">
    <property type="entry name" value="Tyr_kinase_cat_dom"/>
</dbReference>
<evidence type="ECO:0000259" key="2">
    <source>
        <dbReference type="PROSITE" id="PS50011"/>
    </source>
</evidence>
<organism evidence="3 4">
    <name type="scientific">Romboutsia sedimentorum</name>
    <dbReference type="NCBI Taxonomy" id="1368474"/>
    <lineage>
        <taxon>Bacteria</taxon>
        <taxon>Bacillati</taxon>
        <taxon>Bacillota</taxon>
        <taxon>Clostridia</taxon>
        <taxon>Peptostreptococcales</taxon>
        <taxon>Peptostreptococcaceae</taxon>
        <taxon>Romboutsia</taxon>
    </lineage>
</organism>
<dbReference type="SMART" id="SM00219">
    <property type="entry name" value="TyrKc"/>
    <property type="match status" value="1"/>
</dbReference>
<gene>
    <name evidence="3" type="ORF">QOZ84_00915</name>
</gene>
<dbReference type="InterPro" id="IPR011009">
    <property type="entry name" value="Kinase-like_dom_sf"/>
</dbReference>